<sequence length="93" mass="10688">MNTTIKMSVLFLNSSINLMGLWIFVLREENPKIHLKLDFIGFVCTIQKSKNPPVQNMALILKAVEPLGFNNMPTLDAERQKDKLLGICLPRWF</sequence>
<dbReference type="EMBL" id="CM029046">
    <property type="protein sequence ID" value="KAG2594282.1"/>
    <property type="molecule type" value="Genomic_DNA"/>
</dbReference>
<accession>A0A8T0S5G0</accession>
<keyword evidence="1" id="KW-1133">Transmembrane helix</keyword>
<dbReference type="EMBL" id="CM029046">
    <property type="protein sequence ID" value="KAG2594283.1"/>
    <property type="molecule type" value="Genomic_DNA"/>
</dbReference>
<evidence type="ECO:0000313" key="2">
    <source>
        <dbReference type="EMBL" id="KAG2594282.1"/>
    </source>
</evidence>
<protein>
    <submittedName>
        <fullName evidence="2">Uncharacterized protein</fullName>
    </submittedName>
</protein>
<proteinExistence type="predicted"/>
<reference evidence="2 3" key="1">
    <citation type="submission" date="2020-05" db="EMBL/GenBank/DDBJ databases">
        <title>WGS assembly of Panicum virgatum.</title>
        <authorList>
            <person name="Lovell J.T."/>
            <person name="Jenkins J."/>
            <person name="Shu S."/>
            <person name="Juenger T.E."/>
            <person name="Schmutz J."/>
        </authorList>
    </citation>
    <scope>NUCLEOTIDE SEQUENCE [LARGE SCALE GENOMIC DNA]</scope>
    <source>
        <strain evidence="2">AP13</strain>
        <strain evidence="3">cv. AP13</strain>
    </source>
</reference>
<keyword evidence="1" id="KW-0472">Membrane</keyword>
<evidence type="ECO:0000313" key="3">
    <source>
        <dbReference type="Proteomes" id="UP000823388"/>
    </source>
</evidence>
<dbReference type="AlphaFoldDB" id="A0A8T0S5G0"/>
<gene>
    <name evidence="2" type="ORF">PVAP13_5NG636501</name>
</gene>
<feature type="transmembrane region" description="Helical" evidence="1">
    <location>
        <begin position="6"/>
        <end position="26"/>
    </location>
</feature>
<dbReference type="Proteomes" id="UP000823388">
    <property type="component" value="Chromosome 5N"/>
</dbReference>
<keyword evidence="1" id="KW-0812">Transmembrane</keyword>
<name>A0A8T0S5G0_PANVG</name>
<keyword evidence="3" id="KW-1185">Reference proteome</keyword>
<organism evidence="2 3">
    <name type="scientific">Panicum virgatum</name>
    <name type="common">Blackwell switchgrass</name>
    <dbReference type="NCBI Taxonomy" id="38727"/>
    <lineage>
        <taxon>Eukaryota</taxon>
        <taxon>Viridiplantae</taxon>
        <taxon>Streptophyta</taxon>
        <taxon>Embryophyta</taxon>
        <taxon>Tracheophyta</taxon>
        <taxon>Spermatophyta</taxon>
        <taxon>Magnoliopsida</taxon>
        <taxon>Liliopsida</taxon>
        <taxon>Poales</taxon>
        <taxon>Poaceae</taxon>
        <taxon>PACMAD clade</taxon>
        <taxon>Panicoideae</taxon>
        <taxon>Panicodae</taxon>
        <taxon>Paniceae</taxon>
        <taxon>Panicinae</taxon>
        <taxon>Panicum</taxon>
        <taxon>Panicum sect. Hiantes</taxon>
    </lineage>
</organism>
<comment type="caution">
    <text evidence="2">The sequence shown here is derived from an EMBL/GenBank/DDBJ whole genome shotgun (WGS) entry which is preliminary data.</text>
</comment>
<evidence type="ECO:0000256" key="1">
    <source>
        <dbReference type="SAM" id="Phobius"/>
    </source>
</evidence>